<protein>
    <submittedName>
        <fullName evidence="1">Uncharacterized protein</fullName>
    </submittedName>
</protein>
<dbReference type="Proteomes" id="UP001201217">
    <property type="component" value="Unassembled WGS sequence"/>
</dbReference>
<accession>A0ABS9E5R8</accession>
<sequence>MNFWRYVHPMGMVVSGLWRLHQQPRLLTPTREKNFLMANAILNNSAFPLPLETVLQSFEQDIEYTPEFSKMTSADIVRYVLTLDAVIDSECARLLRLVVDRLEGGAA</sequence>
<organism evidence="1 2">
    <name type="scientific">Maritalea mediterranea</name>
    <dbReference type="NCBI Taxonomy" id="2909667"/>
    <lineage>
        <taxon>Bacteria</taxon>
        <taxon>Pseudomonadati</taxon>
        <taxon>Pseudomonadota</taxon>
        <taxon>Alphaproteobacteria</taxon>
        <taxon>Hyphomicrobiales</taxon>
        <taxon>Devosiaceae</taxon>
        <taxon>Maritalea</taxon>
    </lineage>
</organism>
<dbReference type="EMBL" id="JAKGTI010000001">
    <property type="protein sequence ID" value="MCF4098202.1"/>
    <property type="molecule type" value="Genomic_DNA"/>
</dbReference>
<evidence type="ECO:0000313" key="2">
    <source>
        <dbReference type="Proteomes" id="UP001201217"/>
    </source>
</evidence>
<reference evidence="1 2" key="1">
    <citation type="submission" date="2022-01" db="EMBL/GenBank/DDBJ databases">
        <title>Maritalea mediterranea sp. nov., isolated from marine plastic residues from the Malva-rosa beach (Valencia, Spain).</title>
        <authorList>
            <person name="Vidal-Verdu A."/>
            <person name="Molina-Menor E."/>
            <person name="Pascual J."/>
            <person name="Pereto J."/>
            <person name="Porcar M."/>
        </authorList>
    </citation>
    <scope>NUCLEOTIDE SEQUENCE [LARGE SCALE GENOMIC DNA]</scope>
    <source>
        <strain evidence="1 2">P4.10X</strain>
    </source>
</reference>
<comment type="caution">
    <text evidence="1">The sequence shown here is derived from an EMBL/GenBank/DDBJ whole genome shotgun (WGS) entry which is preliminary data.</text>
</comment>
<evidence type="ECO:0000313" key="1">
    <source>
        <dbReference type="EMBL" id="MCF4098202.1"/>
    </source>
</evidence>
<name>A0ABS9E5R8_9HYPH</name>
<gene>
    <name evidence="1" type="ORF">L1I42_06815</name>
</gene>
<dbReference type="RefSeq" id="WP_236113734.1">
    <property type="nucleotide sequence ID" value="NZ_JAKGTI010000001.1"/>
</dbReference>
<keyword evidence="2" id="KW-1185">Reference proteome</keyword>
<proteinExistence type="predicted"/>